<proteinExistence type="inferred from homology"/>
<name>A0A6J4LBI4_9BACT</name>
<dbReference type="InterPro" id="IPR000086">
    <property type="entry name" value="NUDIX_hydrolase_dom"/>
</dbReference>
<feature type="domain" description="Nudix hydrolase" evidence="8">
    <location>
        <begin position="42"/>
        <end position="175"/>
    </location>
</feature>
<evidence type="ECO:0000256" key="1">
    <source>
        <dbReference type="ARBA" id="ARBA00000847"/>
    </source>
</evidence>
<evidence type="ECO:0000256" key="6">
    <source>
        <dbReference type="ARBA" id="ARBA00032162"/>
    </source>
</evidence>
<comment type="similarity">
    <text evidence="3">Belongs to the Nudix hydrolase family. NudK subfamily.</text>
</comment>
<evidence type="ECO:0000256" key="2">
    <source>
        <dbReference type="ARBA" id="ARBA00001946"/>
    </source>
</evidence>
<accession>A0A6J4LBI4</accession>
<dbReference type="GO" id="GO:0016787">
    <property type="term" value="F:hydrolase activity"/>
    <property type="evidence" value="ECO:0007669"/>
    <property type="project" value="UniProtKB-KW"/>
</dbReference>
<dbReference type="GO" id="GO:0005829">
    <property type="term" value="C:cytosol"/>
    <property type="evidence" value="ECO:0007669"/>
    <property type="project" value="TreeGrafter"/>
</dbReference>
<gene>
    <name evidence="9" type="ORF">AVDCRST_MAG68-2253</name>
</gene>
<comment type="catalytic activity">
    <reaction evidence="1">
        <text>GDP-alpha-D-mannose + H2O = alpha-D-mannose 1-phosphate + GMP + 2 H(+)</text>
        <dbReference type="Rhea" id="RHEA:27978"/>
        <dbReference type="ChEBI" id="CHEBI:15377"/>
        <dbReference type="ChEBI" id="CHEBI:15378"/>
        <dbReference type="ChEBI" id="CHEBI:57527"/>
        <dbReference type="ChEBI" id="CHEBI:58115"/>
        <dbReference type="ChEBI" id="CHEBI:58409"/>
    </reaction>
</comment>
<dbReference type="SUPFAM" id="SSF55811">
    <property type="entry name" value="Nudix"/>
    <property type="match status" value="1"/>
</dbReference>
<comment type="cofactor">
    <cofactor evidence="2">
        <name>Mg(2+)</name>
        <dbReference type="ChEBI" id="CHEBI:18420"/>
    </cofactor>
</comment>
<dbReference type="PANTHER" id="PTHR11839">
    <property type="entry name" value="UDP/ADP-SUGAR PYROPHOSPHATASE"/>
    <property type="match status" value="1"/>
</dbReference>
<dbReference type="Pfam" id="PF00293">
    <property type="entry name" value="NUDIX"/>
    <property type="match status" value="1"/>
</dbReference>
<dbReference type="PROSITE" id="PS51462">
    <property type="entry name" value="NUDIX"/>
    <property type="match status" value="1"/>
</dbReference>
<evidence type="ECO:0000256" key="3">
    <source>
        <dbReference type="ARBA" id="ARBA00007275"/>
    </source>
</evidence>
<sequence length="186" mass="20341">MSEAEPGLISRKPVHQGRIVDLGVDTVRYPDGSTGELEMIRHSGAAAVLPVLSDPAGGDPQVVLIRQYRYAAGGYLYEVPAGRPDRPGEPWDECARRELREETGLTAGGLRFLTTIWTTPGFTDERIHLYLATDLTAGETEFDPDEFVEVVPLPMSEALRMVRDGEITDGKTICTLLYAAGFVMGM</sequence>
<dbReference type="PANTHER" id="PTHR11839:SF18">
    <property type="entry name" value="NUDIX HYDROLASE DOMAIN-CONTAINING PROTEIN"/>
    <property type="match status" value="1"/>
</dbReference>
<evidence type="ECO:0000256" key="4">
    <source>
        <dbReference type="ARBA" id="ARBA00016377"/>
    </source>
</evidence>
<evidence type="ECO:0000313" key="9">
    <source>
        <dbReference type="EMBL" id="CAA9327762.1"/>
    </source>
</evidence>
<dbReference type="GO" id="GO:0019693">
    <property type="term" value="P:ribose phosphate metabolic process"/>
    <property type="evidence" value="ECO:0007669"/>
    <property type="project" value="TreeGrafter"/>
</dbReference>
<evidence type="ECO:0000259" key="8">
    <source>
        <dbReference type="PROSITE" id="PS51462"/>
    </source>
</evidence>
<reference evidence="9" key="1">
    <citation type="submission" date="2020-02" db="EMBL/GenBank/DDBJ databases">
        <authorList>
            <person name="Meier V. D."/>
        </authorList>
    </citation>
    <scope>NUCLEOTIDE SEQUENCE</scope>
    <source>
        <strain evidence="9">AVDCRST_MAG68</strain>
    </source>
</reference>
<dbReference type="CDD" id="cd03424">
    <property type="entry name" value="NUDIX_ADPRase_Nudt5_UGPPase_Nudt14"/>
    <property type="match status" value="1"/>
</dbReference>
<dbReference type="GO" id="GO:0006753">
    <property type="term" value="P:nucleoside phosphate metabolic process"/>
    <property type="evidence" value="ECO:0007669"/>
    <property type="project" value="TreeGrafter"/>
</dbReference>
<evidence type="ECO:0000256" key="7">
    <source>
        <dbReference type="ARBA" id="ARBA00032272"/>
    </source>
</evidence>
<organism evidence="9">
    <name type="scientific">uncultured Gemmatimonadota bacterium</name>
    <dbReference type="NCBI Taxonomy" id="203437"/>
    <lineage>
        <taxon>Bacteria</taxon>
        <taxon>Pseudomonadati</taxon>
        <taxon>Gemmatimonadota</taxon>
        <taxon>environmental samples</taxon>
    </lineage>
</organism>
<dbReference type="InterPro" id="IPR015797">
    <property type="entry name" value="NUDIX_hydrolase-like_dom_sf"/>
</dbReference>
<keyword evidence="5 9" id="KW-0378">Hydrolase</keyword>
<dbReference type="EMBL" id="CADCTW010000110">
    <property type="protein sequence ID" value="CAA9327762.1"/>
    <property type="molecule type" value="Genomic_DNA"/>
</dbReference>
<dbReference type="Gene3D" id="3.90.79.10">
    <property type="entry name" value="Nucleoside Triphosphate Pyrophosphohydrolase"/>
    <property type="match status" value="1"/>
</dbReference>
<dbReference type="AlphaFoldDB" id="A0A6J4LBI4"/>
<evidence type="ECO:0000256" key="5">
    <source>
        <dbReference type="ARBA" id="ARBA00022801"/>
    </source>
</evidence>
<protein>
    <recommendedName>
        <fullName evidence="4">GDP-mannose pyrophosphatase</fullName>
    </recommendedName>
    <alternativeName>
        <fullName evidence="6">GDP-mannose hydrolase</fullName>
    </alternativeName>
    <alternativeName>
        <fullName evidence="7">GDPMK</fullName>
    </alternativeName>
</protein>